<name>A0ABP3I108_9ACTN</name>
<organism evidence="2 3">
    <name type="scientific">Streptomyces luteireticuli</name>
    <dbReference type="NCBI Taxonomy" id="173858"/>
    <lineage>
        <taxon>Bacteria</taxon>
        <taxon>Bacillati</taxon>
        <taxon>Actinomycetota</taxon>
        <taxon>Actinomycetes</taxon>
        <taxon>Kitasatosporales</taxon>
        <taxon>Streptomycetaceae</taxon>
        <taxon>Streptomyces</taxon>
    </lineage>
</organism>
<keyword evidence="3" id="KW-1185">Reference proteome</keyword>
<sequence>MRSTLRGTIVAAVGGAASVVLAIGSTTSAAAPSVNPTGDPSLSYAVEGFEYPNAAKILKERGIALRKGDGHILLSDCSVTQDIVVNTNNLDNVDRGKYCFKVTGTGKTGQLTLEIPKVISITAGNYLVQASLTSDGRTTEVGVPKYDTTVVGQGVNPTGSPAVVVKLRVKG</sequence>
<proteinExistence type="predicted"/>
<evidence type="ECO:0000313" key="2">
    <source>
        <dbReference type="EMBL" id="GAA0386248.1"/>
    </source>
</evidence>
<protein>
    <recommendedName>
        <fullName evidence="4">Secreted protein</fullName>
    </recommendedName>
</protein>
<feature type="chain" id="PRO_5047516154" description="Secreted protein" evidence="1">
    <location>
        <begin position="23"/>
        <end position="171"/>
    </location>
</feature>
<keyword evidence="1" id="KW-0732">Signal</keyword>
<evidence type="ECO:0000256" key="1">
    <source>
        <dbReference type="SAM" id="SignalP"/>
    </source>
</evidence>
<comment type="caution">
    <text evidence="2">The sequence shown here is derived from an EMBL/GenBank/DDBJ whole genome shotgun (WGS) entry which is preliminary data.</text>
</comment>
<dbReference type="RefSeq" id="WP_344019006.1">
    <property type="nucleotide sequence ID" value="NZ_BAAABX010000004.1"/>
</dbReference>
<gene>
    <name evidence="2" type="ORF">GCM10010357_03810</name>
</gene>
<accession>A0ABP3I108</accession>
<dbReference type="EMBL" id="BAAABX010000004">
    <property type="protein sequence ID" value="GAA0386248.1"/>
    <property type="molecule type" value="Genomic_DNA"/>
</dbReference>
<feature type="signal peptide" evidence="1">
    <location>
        <begin position="1"/>
        <end position="22"/>
    </location>
</feature>
<evidence type="ECO:0000313" key="3">
    <source>
        <dbReference type="Proteomes" id="UP001500879"/>
    </source>
</evidence>
<reference evidence="3" key="1">
    <citation type="journal article" date="2019" name="Int. J. Syst. Evol. Microbiol.">
        <title>The Global Catalogue of Microorganisms (GCM) 10K type strain sequencing project: providing services to taxonomists for standard genome sequencing and annotation.</title>
        <authorList>
            <consortium name="The Broad Institute Genomics Platform"/>
            <consortium name="The Broad Institute Genome Sequencing Center for Infectious Disease"/>
            <person name="Wu L."/>
            <person name="Ma J."/>
        </authorList>
    </citation>
    <scope>NUCLEOTIDE SEQUENCE [LARGE SCALE GENOMIC DNA]</scope>
    <source>
        <strain evidence="3">JCM 4788</strain>
    </source>
</reference>
<evidence type="ECO:0008006" key="4">
    <source>
        <dbReference type="Google" id="ProtNLM"/>
    </source>
</evidence>
<dbReference type="Proteomes" id="UP001500879">
    <property type="component" value="Unassembled WGS sequence"/>
</dbReference>